<evidence type="ECO:0000313" key="3">
    <source>
        <dbReference type="EMBL" id="EJK46324.1"/>
    </source>
</evidence>
<dbReference type="eggNOG" id="ENOG502QZ9W">
    <property type="taxonomic scope" value="Eukaryota"/>
</dbReference>
<feature type="transmembrane region" description="Helical" evidence="2">
    <location>
        <begin position="461"/>
        <end position="479"/>
    </location>
</feature>
<feature type="region of interest" description="Disordered" evidence="1">
    <location>
        <begin position="279"/>
        <end position="317"/>
    </location>
</feature>
<evidence type="ECO:0000256" key="1">
    <source>
        <dbReference type="SAM" id="MobiDB-lite"/>
    </source>
</evidence>
<keyword evidence="2" id="KW-0812">Transmembrane</keyword>
<name>K0R409_THAOC</name>
<dbReference type="AlphaFoldDB" id="K0R409"/>
<evidence type="ECO:0008006" key="5">
    <source>
        <dbReference type="Google" id="ProtNLM"/>
    </source>
</evidence>
<keyword evidence="2" id="KW-1133">Transmembrane helix</keyword>
<protein>
    <recommendedName>
        <fullName evidence="5">Transmembrane protein</fullName>
    </recommendedName>
</protein>
<keyword evidence="4" id="KW-1185">Reference proteome</keyword>
<sequence length="513" mass="56970">MVIPNTKKTDMNHAGTEEETWRRAGVLVLRLASDDDALKMPCPPEETRPAHGGRRCGLPLLALLVFSTGFAAVMLMAPGGMTKHLVGGWSAINQRQRGLVLALDDKHKQATNPWEKLLHKLAGGRSGPPGNVRPEVEAKGQMKLFAIFEQQANSKIKPQRSMRGTNVVRGNHVSEDKFASNADVVLSAALVSVILALIARSSRNRRESTERVRRVLEEEEAEIVEFYKTEDAFPSDNNPCERESHTLVLASGRTSSDNSLNLYYSRVLSDFACVEGDDEQRDVDSAASRMKEESIDRMTESGRVNPPESRRDADERNNALDLSIKACETQDIQDTQEFNSAEADSADSMSSISYDGLELDIESPPQVLRVGCQVHDDVPLVSVALHSADAETRENHEILSPRRQHRRSCLIVDEPSTDDVTPPRSNICRNRRRVSFCAQVQVKEIPKDPSPDKQELSFESYLYVMLLGIAGLILIFSLLPAHPSLSPTLATVTKDEMFERAEALLNGHWEVEL</sequence>
<dbReference type="EMBL" id="AGNL01047823">
    <property type="protein sequence ID" value="EJK46324.1"/>
    <property type="molecule type" value="Genomic_DNA"/>
</dbReference>
<feature type="transmembrane region" description="Helical" evidence="2">
    <location>
        <begin position="178"/>
        <end position="199"/>
    </location>
</feature>
<gene>
    <name evidence="3" type="ORF">THAOC_35011</name>
</gene>
<proteinExistence type="predicted"/>
<evidence type="ECO:0000256" key="2">
    <source>
        <dbReference type="SAM" id="Phobius"/>
    </source>
</evidence>
<evidence type="ECO:0000313" key="4">
    <source>
        <dbReference type="Proteomes" id="UP000266841"/>
    </source>
</evidence>
<organism evidence="3 4">
    <name type="scientific">Thalassiosira oceanica</name>
    <name type="common">Marine diatom</name>
    <dbReference type="NCBI Taxonomy" id="159749"/>
    <lineage>
        <taxon>Eukaryota</taxon>
        <taxon>Sar</taxon>
        <taxon>Stramenopiles</taxon>
        <taxon>Ochrophyta</taxon>
        <taxon>Bacillariophyta</taxon>
        <taxon>Coscinodiscophyceae</taxon>
        <taxon>Thalassiosirophycidae</taxon>
        <taxon>Thalassiosirales</taxon>
        <taxon>Thalassiosiraceae</taxon>
        <taxon>Thalassiosira</taxon>
    </lineage>
</organism>
<feature type="compositionally biased region" description="Basic and acidic residues" evidence="1">
    <location>
        <begin position="308"/>
        <end position="317"/>
    </location>
</feature>
<dbReference type="Proteomes" id="UP000266841">
    <property type="component" value="Unassembled WGS sequence"/>
</dbReference>
<comment type="caution">
    <text evidence="3">The sequence shown here is derived from an EMBL/GenBank/DDBJ whole genome shotgun (WGS) entry which is preliminary data.</text>
</comment>
<feature type="compositionally biased region" description="Basic and acidic residues" evidence="1">
    <location>
        <begin position="289"/>
        <end position="300"/>
    </location>
</feature>
<feature type="transmembrane region" description="Helical" evidence="2">
    <location>
        <begin position="58"/>
        <end position="77"/>
    </location>
</feature>
<keyword evidence="2" id="KW-0472">Membrane</keyword>
<reference evidence="3 4" key="1">
    <citation type="journal article" date="2012" name="Genome Biol.">
        <title>Genome and low-iron response of an oceanic diatom adapted to chronic iron limitation.</title>
        <authorList>
            <person name="Lommer M."/>
            <person name="Specht M."/>
            <person name="Roy A.S."/>
            <person name="Kraemer L."/>
            <person name="Andreson R."/>
            <person name="Gutowska M.A."/>
            <person name="Wolf J."/>
            <person name="Bergner S.V."/>
            <person name="Schilhabel M.B."/>
            <person name="Klostermeier U.C."/>
            <person name="Beiko R.G."/>
            <person name="Rosenstiel P."/>
            <person name="Hippler M."/>
            <person name="Laroche J."/>
        </authorList>
    </citation>
    <scope>NUCLEOTIDE SEQUENCE [LARGE SCALE GENOMIC DNA]</scope>
    <source>
        <strain evidence="3 4">CCMP1005</strain>
    </source>
</reference>
<accession>K0R409</accession>